<feature type="region of interest" description="Disordered" evidence="1">
    <location>
        <begin position="33"/>
        <end position="65"/>
    </location>
</feature>
<sequence length="163" mass="18151">MVFLQQELVKMGTSDKPSKYIYPLLSGIKQDCNQDDLERAMTDAKDGMSNGSESSDDEDDSQTHAIAERQIKYDEIDLDFIEQMEKAGFQTELAKEALKHVSSPDDISEGVNWCMENGDKFTQKEQAIDVPFQGRSFVGWTQTNQSLATVTANLVQQTGAGTK</sequence>
<keyword evidence="3" id="KW-1185">Reference proteome</keyword>
<dbReference type="EMBL" id="CAJPWZ010002048">
    <property type="protein sequence ID" value="CAG2230057.1"/>
    <property type="molecule type" value="Genomic_DNA"/>
</dbReference>
<evidence type="ECO:0008006" key="4">
    <source>
        <dbReference type="Google" id="ProtNLM"/>
    </source>
</evidence>
<dbReference type="OrthoDB" id="6142015at2759"/>
<dbReference type="InterPro" id="IPR009060">
    <property type="entry name" value="UBA-like_sf"/>
</dbReference>
<reference evidence="2" key="1">
    <citation type="submission" date="2021-03" db="EMBL/GenBank/DDBJ databases">
        <authorList>
            <person name="Bekaert M."/>
        </authorList>
    </citation>
    <scope>NUCLEOTIDE SEQUENCE</scope>
</reference>
<accession>A0A8S3TJ84</accession>
<name>A0A8S3TJ84_MYTED</name>
<dbReference type="AlphaFoldDB" id="A0A8S3TJ84"/>
<dbReference type="Gene3D" id="1.10.8.10">
    <property type="entry name" value="DNA helicase RuvA subunit, C-terminal domain"/>
    <property type="match status" value="1"/>
</dbReference>
<evidence type="ECO:0000313" key="3">
    <source>
        <dbReference type="Proteomes" id="UP000683360"/>
    </source>
</evidence>
<comment type="caution">
    <text evidence="2">The sequence shown here is derived from an EMBL/GenBank/DDBJ whole genome shotgun (WGS) entry which is preliminary data.</text>
</comment>
<feature type="compositionally biased region" description="Basic and acidic residues" evidence="1">
    <location>
        <begin position="36"/>
        <end position="46"/>
    </location>
</feature>
<evidence type="ECO:0000313" key="2">
    <source>
        <dbReference type="EMBL" id="CAG2230057.1"/>
    </source>
</evidence>
<proteinExistence type="predicted"/>
<organism evidence="2 3">
    <name type="scientific">Mytilus edulis</name>
    <name type="common">Blue mussel</name>
    <dbReference type="NCBI Taxonomy" id="6550"/>
    <lineage>
        <taxon>Eukaryota</taxon>
        <taxon>Metazoa</taxon>
        <taxon>Spiralia</taxon>
        <taxon>Lophotrochozoa</taxon>
        <taxon>Mollusca</taxon>
        <taxon>Bivalvia</taxon>
        <taxon>Autobranchia</taxon>
        <taxon>Pteriomorphia</taxon>
        <taxon>Mytilida</taxon>
        <taxon>Mytiloidea</taxon>
        <taxon>Mytilidae</taxon>
        <taxon>Mytilinae</taxon>
        <taxon>Mytilus</taxon>
    </lineage>
</organism>
<dbReference type="SUPFAM" id="SSF46934">
    <property type="entry name" value="UBA-like"/>
    <property type="match status" value="1"/>
</dbReference>
<gene>
    <name evidence="2" type="ORF">MEDL_42928</name>
</gene>
<evidence type="ECO:0000256" key="1">
    <source>
        <dbReference type="SAM" id="MobiDB-lite"/>
    </source>
</evidence>
<protein>
    <recommendedName>
        <fullName evidence="4">UBA domain-containing protein</fullName>
    </recommendedName>
</protein>
<dbReference type="Proteomes" id="UP000683360">
    <property type="component" value="Unassembled WGS sequence"/>
</dbReference>